<reference evidence="3 4" key="1">
    <citation type="submission" date="2012-05" db="EMBL/GenBank/DDBJ databases">
        <title>Recombination and specialization in a pathogen metapopulation.</title>
        <authorList>
            <person name="Gardiner A."/>
            <person name="Kemen E."/>
            <person name="Schultz-Larsen T."/>
            <person name="MacLean D."/>
            <person name="Van Oosterhout C."/>
            <person name="Jones J.D.G."/>
        </authorList>
    </citation>
    <scope>NUCLEOTIDE SEQUENCE [LARGE SCALE GENOMIC DNA]</scope>
    <source>
        <strain evidence="3 4">Ac Nc2</strain>
    </source>
</reference>
<dbReference type="GO" id="GO:0034472">
    <property type="term" value="P:snRNA 3'-end processing"/>
    <property type="evidence" value="ECO:0007669"/>
    <property type="project" value="TreeGrafter"/>
</dbReference>
<dbReference type="InParanoid" id="A0A024GCR5"/>
<feature type="region of interest" description="Disordered" evidence="1">
    <location>
        <begin position="489"/>
        <end position="520"/>
    </location>
</feature>
<dbReference type="FunFam" id="3.40.50.410:FF:000010">
    <property type="entry name" value="Integrator complex subunit 6 like"/>
    <property type="match status" value="1"/>
</dbReference>
<dbReference type="GO" id="GO:0032039">
    <property type="term" value="C:integrator complex"/>
    <property type="evidence" value="ECO:0007669"/>
    <property type="project" value="TreeGrafter"/>
</dbReference>
<dbReference type="InterPro" id="IPR036465">
    <property type="entry name" value="vWFA_dom_sf"/>
</dbReference>
<dbReference type="InterPro" id="IPR002035">
    <property type="entry name" value="VWF_A"/>
</dbReference>
<protein>
    <recommendedName>
        <fullName evidence="2">VWFA domain-containing protein</fullName>
    </recommendedName>
</protein>
<evidence type="ECO:0000313" key="4">
    <source>
        <dbReference type="Proteomes" id="UP000053237"/>
    </source>
</evidence>
<dbReference type="CDD" id="cd00198">
    <property type="entry name" value="vWFA"/>
    <property type="match status" value="1"/>
</dbReference>
<accession>A0A024GCR5</accession>
<feature type="compositionally biased region" description="Low complexity" evidence="1">
    <location>
        <begin position="697"/>
        <end position="718"/>
    </location>
</feature>
<dbReference type="Proteomes" id="UP000053237">
    <property type="component" value="Unassembled WGS sequence"/>
</dbReference>
<dbReference type="InterPro" id="IPR051113">
    <property type="entry name" value="Integrator_subunit6"/>
</dbReference>
<dbReference type="SUPFAM" id="SSF53300">
    <property type="entry name" value="vWA-like"/>
    <property type="match status" value="1"/>
</dbReference>
<evidence type="ECO:0000313" key="3">
    <source>
        <dbReference type="EMBL" id="CCI44457.1"/>
    </source>
</evidence>
<dbReference type="Pfam" id="PF13519">
    <property type="entry name" value="VWA_2"/>
    <property type="match status" value="1"/>
</dbReference>
<feature type="compositionally biased region" description="Polar residues" evidence="1">
    <location>
        <begin position="510"/>
        <end position="520"/>
    </location>
</feature>
<gene>
    <name evidence="3" type="ORF">BN9_052660</name>
</gene>
<feature type="domain" description="VWFA" evidence="2">
    <location>
        <begin position="2"/>
        <end position="234"/>
    </location>
</feature>
<evidence type="ECO:0000256" key="1">
    <source>
        <dbReference type="SAM" id="MobiDB-lite"/>
    </source>
</evidence>
<dbReference type="EMBL" id="CAIX01000071">
    <property type="protein sequence ID" value="CCI44457.1"/>
    <property type="molecule type" value="Genomic_DNA"/>
</dbReference>
<dbReference type="AlphaFoldDB" id="A0A024GCR5"/>
<dbReference type="Gene3D" id="3.40.50.410">
    <property type="entry name" value="von Willebrand factor, type A domain"/>
    <property type="match status" value="1"/>
</dbReference>
<keyword evidence="4" id="KW-1185">Reference proteome</keyword>
<comment type="caution">
    <text evidence="3">The sequence shown here is derived from an EMBL/GenBank/DDBJ whole genome shotgun (WGS) entry which is preliminary data.</text>
</comment>
<sequence length="849" mass="95369">MLVTFVIDTSASMNQTTSNGMTLLDYAKSAVERFFKRLRDPVRRYQHHFMLVSCGIDNRKANTQLDNAASYKGRVRVGWDQSTNKDFFIQELKNLQATDVSDLGMALKQAFKLMNQVRLQYNWDNYGLGRTPWNTNVSVCILLTDAKGFTTSEGLPQDSLFIPSSHAVAADLTKEPYRWDQRFYTIALKLSASTSHGKSQSTCLTQLMALAEATGGTLYAPTSKHAVEQSVDQIMLKLKNGAVINLKTEPVENEASVYTRTVICPIPNGKDYNWPIPESFWVDRSTSTLQPRDAHPTLTYVRTIETAIEAATSHMLLDTLRFPADSYSFESPIDVSPPRGQHWMVYVEGSRGDDSLGDPIGFIRTVFSGNAASVFLVLLPYNYPALFTLLVDIARVYQTSGQNITSSDGSWQFQWKGMPSTWRENFSSYVNGCPIYYHTALRKALSKYNLQDMVADVQDFGRNYQISAYLNCAREQSILENEKNNKINALSARTPVQHDSYNDSKADGSPTKSLGAAQSSSRTGTLIDTIGMKSVDELITIHAKTHYYQHASKAKTTHLSQSQLFCSQLSSTNTSSMKRFPHSLAFQDDNKHSQPIDVMSDYESRLINKEALRNPLGEPEIDEDTPTGLRRRQLCFNLGNPYKKNTFKQQQVNNIYQGEAADEAATLKGQPSKRHRTRKRFSHMNRMHARRTHRQSDSPSRSMSPGSPTGSPGYTPSTFESSPSPGHRDADNTMMYSSKALDNVKTDIALSLGISPSSDEMSHALINPSLSQQIYHILVENWETWNAVLRLLRARSISQQEEDFILNALRSMKGGQFSTRAYIQQAISYTKAYKKIALMKKIDSIQSTD</sequence>
<dbReference type="Pfam" id="PF25462">
    <property type="entry name" value="Beta-barrel_INTS6"/>
    <property type="match status" value="1"/>
</dbReference>
<dbReference type="OrthoDB" id="9449012at2759"/>
<organism evidence="3 4">
    <name type="scientific">Albugo candida</name>
    <dbReference type="NCBI Taxonomy" id="65357"/>
    <lineage>
        <taxon>Eukaryota</taxon>
        <taxon>Sar</taxon>
        <taxon>Stramenopiles</taxon>
        <taxon>Oomycota</taxon>
        <taxon>Peronosporomycetes</taxon>
        <taxon>Albuginales</taxon>
        <taxon>Albuginaceae</taxon>
        <taxon>Albugo</taxon>
    </lineage>
</organism>
<dbReference type="PROSITE" id="PS50234">
    <property type="entry name" value="VWFA"/>
    <property type="match status" value="1"/>
</dbReference>
<evidence type="ECO:0000259" key="2">
    <source>
        <dbReference type="PROSITE" id="PS50234"/>
    </source>
</evidence>
<name>A0A024GCR5_9STRA</name>
<dbReference type="InterPro" id="IPR057413">
    <property type="entry name" value="Beta-barrel_INTS6"/>
</dbReference>
<feature type="region of interest" description="Disordered" evidence="1">
    <location>
        <begin position="663"/>
        <end position="733"/>
    </location>
</feature>
<feature type="compositionally biased region" description="Basic residues" evidence="1">
    <location>
        <begin position="671"/>
        <end position="693"/>
    </location>
</feature>
<proteinExistence type="predicted"/>
<dbReference type="PANTHER" id="PTHR12957:SF2">
    <property type="entry name" value="INTEGRATOR COMPLEX SUBUNIT 6"/>
    <property type="match status" value="1"/>
</dbReference>
<dbReference type="PANTHER" id="PTHR12957">
    <property type="entry name" value="DEAD/H BOX POLYPEPTIDE 26/DICE1-RELATED"/>
    <property type="match status" value="1"/>
</dbReference>
<dbReference type="STRING" id="65357.A0A024GCR5"/>